<dbReference type="PROSITE" id="PS51186">
    <property type="entry name" value="GNAT"/>
    <property type="match status" value="1"/>
</dbReference>
<gene>
    <name evidence="2" type="ORF">NX02_12475</name>
</gene>
<dbReference type="Gene3D" id="3.40.630.30">
    <property type="match status" value="1"/>
</dbReference>
<keyword evidence="3" id="KW-1185">Reference proteome</keyword>
<dbReference type="SUPFAM" id="SSF55729">
    <property type="entry name" value="Acyl-CoA N-acyltransferases (Nat)"/>
    <property type="match status" value="1"/>
</dbReference>
<dbReference type="InterPro" id="IPR000182">
    <property type="entry name" value="GNAT_dom"/>
</dbReference>
<protein>
    <recommendedName>
        <fullName evidence="1">N-acetyltransferase domain-containing protein</fullName>
    </recommendedName>
</protein>
<dbReference type="STRING" id="1123269.NX02_12475"/>
<sequence>MIDTDRLVLRRWRDADLPAFRAQDADPRVRRFMGPLLTPEQSDAVRERHRGYERSHGLGFFTVERRTDGAVIGFCGLKPGAPGTPIEGEVEIGWLFGADYWGQGYAVEAARAALGWGWATLAVPSIAAITTAANTASRRVMDRLGMVHVPADDFIHPLLAGDAALSAHVTYRVSRPA</sequence>
<name>W0AD19_9SPHN</name>
<evidence type="ECO:0000313" key="2">
    <source>
        <dbReference type="EMBL" id="AHE54193.1"/>
    </source>
</evidence>
<proteinExistence type="predicted"/>
<dbReference type="PANTHER" id="PTHR43792">
    <property type="entry name" value="GNAT FAMILY, PUTATIVE (AFU_ORTHOLOGUE AFUA_3G00765)-RELATED-RELATED"/>
    <property type="match status" value="1"/>
</dbReference>
<dbReference type="InterPro" id="IPR016181">
    <property type="entry name" value="Acyl_CoA_acyltransferase"/>
</dbReference>
<dbReference type="OrthoDB" id="6293260at2"/>
<dbReference type="Pfam" id="PF13302">
    <property type="entry name" value="Acetyltransf_3"/>
    <property type="match status" value="1"/>
</dbReference>
<dbReference type="RefSeq" id="WP_025292402.1">
    <property type="nucleotide sequence ID" value="NZ_CP006644.1"/>
</dbReference>
<evidence type="ECO:0000259" key="1">
    <source>
        <dbReference type="PROSITE" id="PS51186"/>
    </source>
</evidence>
<accession>W0AD19</accession>
<dbReference type="PATRIC" id="fig|1123269.5.peg.2421"/>
<dbReference type="GO" id="GO:0016747">
    <property type="term" value="F:acyltransferase activity, transferring groups other than amino-acyl groups"/>
    <property type="evidence" value="ECO:0007669"/>
    <property type="project" value="InterPro"/>
</dbReference>
<dbReference type="KEGG" id="ssan:NX02_12475"/>
<dbReference type="InterPro" id="IPR051531">
    <property type="entry name" value="N-acetyltransferase"/>
</dbReference>
<dbReference type="Proteomes" id="UP000018851">
    <property type="component" value="Chromosome"/>
</dbReference>
<reference evidence="2 3" key="1">
    <citation type="submission" date="2013-07" db="EMBL/GenBank/DDBJ databases">
        <title>Completed genome of Sphingomonas sanxanigenens NX02.</title>
        <authorList>
            <person name="Ma T."/>
            <person name="Huang H."/>
            <person name="Wu M."/>
            <person name="Li X."/>
            <person name="Li G."/>
        </authorList>
    </citation>
    <scope>NUCLEOTIDE SEQUENCE [LARGE SCALE GENOMIC DNA]</scope>
    <source>
        <strain evidence="2 3">NX02</strain>
    </source>
</reference>
<dbReference type="AlphaFoldDB" id="W0AD19"/>
<dbReference type="PANTHER" id="PTHR43792:SF1">
    <property type="entry name" value="N-ACETYLTRANSFERASE DOMAIN-CONTAINING PROTEIN"/>
    <property type="match status" value="1"/>
</dbReference>
<evidence type="ECO:0000313" key="3">
    <source>
        <dbReference type="Proteomes" id="UP000018851"/>
    </source>
</evidence>
<dbReference type="HOGENOM" id="CLU_013985_3_1_5"/>
<dbReference type="EMBL" id="CP006644">
    <property type="protein sequence ID" value="AHE54193.1"/>
    <property type="molecule type" value="Genomic_DNA"/>
</dbReference>
<organism evidence="2 3">
    <name type="scientific">Sphingomonas sanxanigenens DSM 19645 = NX02</name>
    <dbReference type="NCBI Taxonomy" id="1123269"/>
    <lineage>
        <taxon>Bacteria</taxon>
        <taxon>Pseudomonadati</taxon>
        <taxon>Pseudomonadota</taxon>
        <taxon>Alphaproteobacteria</taxon>
        <taxon>Sphingomonadales</taxon>
        <taxon>Sphingomonadaceae</taxon>
        <taxon>Sphingomonas</taxon>
    </lineage>
</organism>
<dbReference type="eggNOG" id="COG1670">
    <property type="taxonomic scope" value="Bacteria"/>
</dbReference>
<feature type="domain" description="N-acetyltransferase" evidence="1">
    <location>
        <begin position="7"/>
        <end position="176"/>
    </location>
</feature>